<gene>
    <name evidence="1" type="ORF">J9317_06795</name>
</gene>
<keyword evidence="2" id="KW-1185">Reference proteome</keyword>
<comment type="caution">
    <text evidence="1">The sequence shown here is derived from an EMBL/GenBank/DDBJ whole genome shotgun (WGS) entry which is preliminary data.</text>
</comment>
<reference evidence="1 2" key="1">
    <citation type="submission" date="2021-04" db="EMBL/GenBank/DDBJ databases">
        <title>Metabacillus sp. strain KIGAM252 whole genome sequence.</title>
        <authorList>
            <person name="Seo M.-J."/>
            <person name="Cho E.-S."/>
            <person name="Hwang C.Y."/>
            <person name="Yoon D.J."/>
        </authorList>
    </citation>
    <scope>NUCLEOTIDE SEQUENCE [LARGE SCALE GENOMIC DNA]</scope>
    <source>
        <strain evidence="1 2">KIGAM252</strain>
    </source>
</reference>
<dbReference type="Proteomes" id="UP000682403">
    <property type="component" value="Unassembled WGS sequence"/>
</dbReference>
<proteinExistence type="predicted"/>
<protein>
    <submittedName>
        <fullName evidence="1">Uncharacterized protein</fullName>
    </submittedName>
</protein>
<name>A0ABS5LCV6_9BACI</name>
<dbReference type="EMBL" id="JAGVRK010000001">
    <property type="protein sequence ID" value="MBS2968466.1"/>
    <property type="molecule type" value="Genomic_DNA"/>
</dbReference>
<organism evidence="1 2">
    <name type="scientific">Metabacillus flavus</name>
    <dbReference type="NCBI Taxonomy" id="2823519"/>
    <lineage>
        <taxon>Bacteria</taxon>
        <taxon>Bacillati</taxon>
        <taxon>Bacillota</taxon>
        <taxon>Bacilli</taxon>
        <taxon>Bacillales</taxon>
        <taxon>Bacillaceae</taxon>
        <taxon>Metabacillus</taxon>
    </lineage>
</organism>
<evidence type="ECO:0000313" key="1">
    <source>
        <dbReference type="EMBL" id="MBS2968466.1"/>
    </source>
</evidence>
<sequence>MFTKFKERLAVVSEHGLGVPITSQMLEKAIQMKAKDVQDVKVEIVGHLIILHGRITVTKMMMKKDIVFSVTLKPISLEGRTILMELEDVKPLNISLINRGILNKPPFAEYRQKMIKLDLNAWEKIKNVPFGKLKSFEMKKDAILVRVWI</sequence>
<dbReference type="RefSeq" id="WP_211557275.1">
    <property type="nucleotide sequence ID" value="NZ_JAGVRK010000001.1"/>
</dbReference>
<evidence type="ECO:0000313" key="2">
    <source>
        <dbReference type="Proteomes" id="UP000682403"/>
    </source>
</evidence>
<accession>A0ABS5LCV6</accession>